<dbReference type="GeneID" id="73382231"/>
<evidence type="ECO:0000256" key="4">
    <source>
        <dbReference type="ARBA" id="ARBA00023242"/>
    </source>
</evidence>
<evidence type="ECO:0000256" key="5">
    <source>
        <dbReference type="SAM" id="MobiDB-lite"/>
    </source>
</evidence>
<feature type="compositionally biased region" description="Basic residues" evidence="5">
    <location>
        <begin position="195"/>
        <end position="209"/>
    </location>
</feature>
<dbReference type="SUPFAM" id="SSF54928">
    <property type="entry name" value="RNA-binding domain, RBD"/>
    <property type="match status" value="1"/>
</dbReference>
<dbReference type="CDD" id="cd12455">
    <property type="entry name" value="RRM_like_Smg4_UPF3"/>
    <property type="match status" value="1"/>
</dbReference>
<keyword evidence="3" id="KW-0866">Nonsense-mediated mRNA decay</keyword>
<evidence type="ECO:0000256" key="3">
    <source>
        <dbReference type="ARBA" id="ARBA00023161"/>
    </source>
</evidence>
<organism evidence="7 8">
    <name type="scientific">Candida oxycetoniae</name>
    <dbReference type="NCBI Taxonomy" id="497107"/>
    <lineage>
        <taxon>Eukaryota</taxon>
        <taxon>Fungi</taxon>
        <taxon>Dikarya</taxon>
        <taxon>Ascomycota</taxon>
        <taxon>Saccharomycotina</taxon>
        <taxon>Pichiomycetes</taxon>
        <taxon>Debaryomycetaceae</taxon>
        <taxon>Candida/Lodderomyces clade</taxon>
        <taxon>Candida</taxon>
    </lineage>
</organism>
<dbReference type="GO" id="GO:0005730">
    <property type="term" value="C:nucleolus"/>
    <property type="evidence" value="ECO:0007669"/>
    <property type="project" value="TreeGrafter"/>
</dbReference>
<dbReference type="GO" id="GO:0005737">
    <property type="term" value="C:cytoplasm"/>
    <property type="evidence" value="ECO:0007669"/>
    <property type="project" value="TreeGrafter"/>
</dbReference>
<dbReference type="PANTHER" id="PTHR13112">
    <property type="entry name" value="UPF3 REGULATOR OF NONSENSE TRANSCRIPTS-LIKE PROTEIN"/>
    <property type="match status" value="1"/>
</dbReference>
<dbReference type="GO" id="GO:0000184">
    <property type="term" value="P:nuclear-transcribed mRNA catabolic process, nonsense-mediated decay"/>
    <property type="evidence" value="ECO:0007669"/>
    <property type="project" value="UniProtKB-KW"/>
</dbReference>
<dbReference type="PANTHER" id="PTHR13112:SF0">
    <property type="entry name" value="FI21285P1"/>
    <property type="match status" value="1"/>
</dbReference>
<sequence>MASIAPKRNEVSIKTQFGSKKKLSIGLRGNGFRNNKLVIRLLPPDLHESEFLNQLASYYPFHASKVLQFYYVKGSYPQKPFELPAYSRAYLSFKNVPDMTEFSNYLREKPFSDDTDSIIPIIEKSLFHKMVGAKQTTPDNGGSGGAKTKSTLAKDEIYQYFLSFLNKEIPDFNLIKVKKLLKKKHKDDPKANVKVNKKKNKKKKKKLKQKKLEEDTQSRDAKGNTAQGKDAKGNTNQGKDAKGNTTQGKDAKGNTTQGKDAKGNTNQGKDAKGNTNQGKDAKGNTTQGKDAKGNTNQGKDAKGNTNQGKDANGDTTQGKDAKGKTKKNVTKASNPEDESANIAKKRKLKKPKKKKEVEVDATKTASSVEGNKPSRSKKNRALKKEKAEASKGNKNESSQINQHNSTKPVPIKPMKILTTRDEKTG</sequence>
<evidence type="ECO:0000256" key="1">
    <source>
        <dbReference type="ARBA" id="ARBA00004123"/>
    </source>
</evidence>
<dbReference type="Gene3D" id="3.30.70.330">
    <property type="match status" value="1"/>
</dbReference>
<dbReference type="InterPro" id="IPR012677">
    <property type="entry name" value="Nucleotide-bd_a/b_plait_sf"/>
</dbReference>
<dbReference type="GO" id="GO:0003729">
    <property type="term" value="F:mRNA binding"/>
    <property type="evidence" value="ECO:0007669"/>
    <property type="project" value="TreeGrafter"/>
</dbReference>
<protein>
    <recommendedName>
        <fullName evidence="6">UPF3 domain-containing protein</fullName>
    </recommendedName>
</protein>
<name>A0AAI9STT2_9ASCO</name>
<feature type="compositionally biased region" description="Basic residues" evidence="5">
    <location>
        <begin position="343"/>
        <end position="354"/>
    </location>
</feature>
<comment type="similarity">
    <text evidence="2">Belongs to the RENT3 family.</text>
</comment>
<evidence type="ECO:0000259" key="6">
    <source>
        <dbReference type="Pfam" id="PF03467"/>
    </source>
</evidence>
<dbReference type="RefSeq" id="XP_049178271.1">
    <property type="nucleotide sequence ID" value="XM_049326074.1"/>
</dbReference>
<dbReference type="Proteomes" id="UP001202479">
    <property type="component" value="Unassembled WGS sequence"/>
</dbReference>
<dbReference type="InterPro" id="IPR039722">
    <property type="entry name" value="Upf3"/>
</dbReference>
<accession>A0AAI9STT2</accession>
<feature type="compositionally biased region" description="Basic and acidic residues" evidence="5">
    <location>
        <begin position="382"/>
        <end position="394"/>
    </location>
</feature>
<keyword evidence="8" id="KW-1185">Reference proteome</keyword>
<comment type="subcellular location">
    <subcellularLocation>
        <location evidence="1">Nucleus</location>
    </subcellularLocation>
</comment>
<feature type="domain" description="UPF3" evidence="6">
    <location>
        <begin position="34"/>
        <end position="209"/>
    </location>
</feature>
<proteinExistence type="inferred from homology"/>
<reference evidence="7" key="1">
    <citation type="journal article" date="2022" name="DNA Res.">
        <title>Genome analysis of five recently described species of the CUG-Ser clade uncovers Candida theae as a new hybrid lineage with pathogenic potential in the Candida parapsilosis species complex.</title>
        <authorList>
            <person name="Mixao V."/>
            <person name="Del Olmo V."/>
            <person name="Hegedusova E."/>
            <person name="Saus E."/>
            <person name="Pryszcz L."/>
            <person name="Cillingova A."/>
            <person name="Nosek J."/>
            <person name="Gabaldon T."/>
        </authorList>
    </citation>
    <scope>NUCLEOTIDE SEQUENCE</scope>
    <source>
        <strain evidence="7">CBS 10844</strain>
    </source>
</reference>
<dbReference type="InterPro" id="IPR035979">
    <property type="entry name" value="RBD_domain_sf"/>
</dbReference>
<feature type="compositionally biased region" description="Basic and acidic residues" evidence="5">
    <location>
        <begin position="210"/>
        <end position="222"/>
    </location>
</feature>
<evidence type="ECO:0000256" key="2">
    <source>
        <dbReference type="ARBA" id="ARBA00005991"/>
    </source>
</evidence>
<feature type="compositionally biased region" description="Polar residues" evidence="5">
    <location>
        <begin position="395"/>
        <end position="407"/>
    </location>
</feature>
<keyword evidence="4" id="KW-0539">Nucleus</keyword>
<dbReference type="Pfam" id="PF03467">
    <property type="entry name" value="Smg4_UPF3"/>
    <property type="match status" value="1"/>
</dbReference>
<feature type="compositionally biased region" description="Polar residues" evidence="5">
    <location>
        <begin position="233"/>
        <end position="316"/>
    </location>
</feature>
<comment type="caution">
    <text evidence="7">The sequence shown here is derived from an EMBL/GenBank/DDBJ whole genome shotgun (WGS) entry which is preliminary data.</text>
</comment>
<feature type="region of interest" description="Disordered" evidence="5">
    <location>
        <begin position="181"/>
        <end position="425"/>
    </location>
</feature>
<evidence type="ECO:0000313" key="8">
    <source>
        <dbReference type="Proteomes" id="UP001202479"/>
    </source>
</evidence>
<dbReference type="AlphaFoldDB" id="A0AAI9STT2"/>
<gene>
    <name evidence="7" type="ORF">KGF56_004616</name>
</gene>
<dbReference type="InterPro" id="IPR005120">
    <property type="entry name" value="UPF3_dom"/>
</dbReference>
<dbReference type="GO" id="GO:0045727">
    <property type="term" value="P:positive regulation of translation"/>
    <property type="evidence" value="ECO:0007669"/>
    <property type="project" value="TreeGrafter"/>
</dbReference>
<evidence type="ECO:0000313" key="7">
    <source>
        <dbReference type="EMBL" id="KAI3402524.2"/>
    </source>
</evidence>
<dbReference type="EMBL" id="JAHUZD010000143">
    <property type="protein sequence ID" value="KAI3402524.2"/>
    <property type="molecule type" value="Genomic_DNA"/>
</dbReference>